<evidence type="ECO:0000313" key="1">
    <source>
        <dbReference type="EMBL" id="KAG8005209.1"/>
    </source>
</evidence>
<protein>
    <submittedName>
        <fullName evidence="1">Phosphatidylserine synthase 1</fullName>
    </submittedName>
</protein>
<accession>A0ACB7ETE8</accession>
<comment type="caution">
    <text evidence="1">The sequence shown here is derived from an EMBL/GenBank/DDBJ whole genome shotgun (WGS) entry which is preliminary data.</text>
</comment>
<organism evidence="1 2">
    <name type="scientific">Nibea albiflora</name>
    <name type="common">Yellow drum</name>
    <name type="synonym">Corvina albiflora</name>
    <dbReference type="NCBI Taxonomy" id="240163"/>
    <lineage>
        <taxon>Eukaryota</taxon>
        <taxon>Metazoa</taxon>
        <taxon>Chordata</taxon>
        <taxon>Craniata</taxon>
        <taxon>Vertebrata</taxon>
        <taxon>Euteleostomi</taxon>
        <taxon>Actinopterygii</taxon>
        <taxon>Neopterygii</taxon>
        <taxon>Teleostei</taxon>
        <taxon>Neoteleostei</taxon>
        <taxon>Acanthomorphata</taxon>
        <taxon>Eupercaria</taxon>
        <taxon>Sciaenidae</taxon>
        <taxon>Nibea</taxon>
    </lineage>
</organism>
<proteinExistence type="predicted"/>
<gene>
    <name evidence="1" type="primary">PTDSS1</name>
    <name evidence="1" type="ORF">GBF38_011176</name>
</gene>
<dbReference type="Proteomes" id="UP000805704">
    <property type="component" value="Chromosome 23"/>
</dbReference>
<dbReference type="EMBL" id="CM024811">
    <property type="protein sequence ID" value="KAG8005209.1"/>
    <property type="molecule type" value="Genomic_DNA"/>
</dbReference>
<sequence length="2193" mass="232803">MAAAVAPRTPRKDDINYKLHFRMINEQQVDDICIEFFYKPHTITLLTATVLSLMYFAFTRDDEHSDNNLRVGLLVVISFFLVISVLAFPNGLSVMYFLFLVFLIFLNWDQVKVLMYWLDPNLRYATREADIMEYAVNCTAISWERILSHFDIFAFGHFAGWAMKALLIRSYGLCWTISITWELTELFFMHLLPNFAECWWDQVILDILLCNGGGIWLGMTACRFLEMRTYHWASIKEIHSTTGKIKRAVLQFTPASWIYVRWFDPKSSFQRLAGIYLFMILWQLTELNTFFLKHIFVFQASHPLSWCRILLIGVITAPTVRAIAFLEALACVKFGHDLFSKTQIRYVLLWLLCLFLSEWPLCWMTAIRRRNTDRHSDERAMAATGGGKIRSRRYHIASKPYAKSKQQQSGLISRVTDTVKSIVPSWLQKYFKNEDASEGGGAVLGTDQNCQLPPPPPPNGSEEGPPPLDGRDSPEPSTSNTEPSTSRASLNFQEYVLSRPPLSRSHLHFPPLDVSSPTLGASSSLFSQPSTSSAPGPFSTGFSLVKEIKDNLSQHEDDNISTTSGFSSRASDKDVPTSKTASLPQLWSPETDRTNSGPQPAQSSLKRPAFNLSVFGTSSNSTFNNTVLSSSQLGDSPFYPGKTTYGGAAAVRSARTRPGTPYQAPVRRQIKAKPAGAQPCGVTSATARRILQSLERMSSPLAMDSSLPPVQKLVVPAVAPVSGNRSVSFRPTLTPGGVSRPLDRTPRDTVAEVPDLPTISLPINTCNMPTFSFISPLPPLTTVSNSLNVTPVTPTKETVNKEPPTALTPPCVPFTFSSPIVKATAASPPSFSPSAGFTFSAPVAKLGPSMSNGNLATPIAAAVKPATSKSTEDFEGPFKPAKTLKQGSVLDLLKAPGFASPVARTSPGPDNTPQQTSTQSTAPSSSATTTTSSLSSSTGFGDLLKAPPGWTCDTCLVSNKLSDTKCVCCMTPQPSSSSSKSMDSKPSAITAVGLESSSSSNTTSTTTTTTGFGTVFSKPAGTWDCDTCLVRNKPDAVKCVACETAKPGTGLKPSLTLPSAFSAVKTVSTPTAPVSTGFSGFGDKFKKPEGSWECDACMVVNKAVDTKCVACQTAKPGAAAASSSASSAPVFGLGDAFKKPEGAWDCDVCLVQNKAADVQCVACQTAKPGAKVEPKAFGSSFGSSVGGTSGSSTSTSGGFKFGTSDSTSGSGSGGFKFGGSLSESSSSSSGGFKFGVPFGSSSSETTSKDTTASSGFKFGSSSEGFKFGVASSDDKKSDQPAAGPGFKFGTSGGIVFGTGSSNTESNTSKGGFTFGLSKPEEKTSDTTTTTTSSSVSFTPPSSQEKSDSVASSNDTTSTNTNSVTTTATTAGSVFARLGERSVAPAMPQVGSTFGSLQADKEPAAPTFTFGKPEEKKEAAAPTAPSAFLFGAASKDADAAPAASGGFSFGKPSAPTEQPPPAFTFGKPADKSETSTAEAPKPSFTFGQSATDPSAAPKPSFSFMAGNPTTTNSTTSSSSIPTPSLFGAAATTTTTSSSSSSTQAPAPSAASNTFMFGQPAATSTDAPPAKAAFVFGQSQDSQPPAPSAAPLNSTATPAPAQPFIFGAPASAAAPPAAAAPPSFGFGAAAPSAASSSAAPSAAPAPFAFSSAPSGGFGANPTPSFGSSFGSPFTATSSQTPAFGAKPNAAPVFGQQTNSTPVFGANTNSAPGGGFQFGGASAFGATNNASGVFTFGAGSAASPAPSANASITPQSGAPGGGFNFAQPPTFNIGQRRAQKNQVRFTLPALSTNTNLVCSRPQMNKSLKLNQEIVCNLSEDISQIPSATRSTMRHLTTRHAEISQWQAQMSQSIGQVDREVSAMEQVKDTVEACLQEKQLYCQLMSDCVAVSNSLSSAVSRNDCVFAQLKKEQHLSTEIRETLQKQICILLNKLSSLKEIRAQLLADFQDKGEAIKLTTKCITRDFNATSSQLPPDQYKPNHVSYDKWLSRCKDLKLTAQNLIKDSSHFRGDLRFILANQKNAYESQCRKTRDALRKNINELNRIQDTLIWERQQIKDEISDLTMDIHKVQGQMRNCDSKLNQVTHRLNLLNQRPGHELCLDYPYFSLTLEKHDLAKIATGLPPVLQHSQQDLEVRRRQLVILESKLSKNALALEVEQRCQTLHQSFLPALSTTVILANKPRFCTAMPGSSVLSYLQ</sequence>
<keyword evidence="2" id="KW-1185">Reference proteome</keyword>
<reference evidence="1" key="1">
    <citation type="submission" date="2020-04" db="EMBL/GenBank/DDBJ databases">
        <title>A chromosome-scale assembly and high-density genetic map of the yellow drum (Nibea albiflora) genome.</title>
        <authorList>
            <person name="Xu D."/>
            <person name="Zhang W."/>
            <person name="Chen R."/>
            <person name="Tan P."/>
            <person name="Wang L."/>
            <person name="Song H."/>
            <person name="Tian L."/>
            <person name="Zhu Q."/>
            <person name="Wang B."/>
        </authorList>
    </citation>
    <scope>NUCLEOTIDE SEQUENCE</scope>
    <source>
        <strain evidence="1">ZJHYS-2018</strain>
    </source>
</reference>
<name>A0ACB7ETE8_NIBAL</name>
<evidence type="ECO:0000313" key="2">
    <source>
        <dbReference type="Proteomes" id="UP000805704"/>
    </source>
</evidence>